<dbReference type="OrthoDB" id="5382128at2759"/>
<gene>
    <name evidence="2" type="ORF">CSOL1703_00002217</name>
</gene>
<dbReference type="AlphaFoldDB" id="A0A9N9Z738"/>
<evidence type="ECO:0000313" key="2">
    <source>
        <dbReference type="EMBL" id="CAH0050247.1"/>
    </source>
</evidence>
<organism evidence="2 3">
    <name type="scientific">Clonostachys solani</name>
    <dbReference type="NCBI Taxonomy" id="160281"/>
    <lineage>
        <taxon>Eukaryota</taxon>
        <taxon>Fungi</taxon>
        <taxon>Dikarya</taxon>
        <taxon>Ascomycota</taxon>
        <taxon>Pezizomycotina</taxon>
        <taxon>Sordariomycetes</taxon>
        <taxon>Hypocreomycetidae</taxon>
        <taxon>Hypocreales</taxon>
        <taxon>Bionectriaceae</taxon>
        <taxon>Clonostachys</taxon>
    </lineage>
</organism>
<dbReference type="Proteomes" id="UP000775872">
    <property type="component" value="Unassembled WGS sequence"/>
</dbReference>
<reference evidence="3" key="1">
    <citation type="submission" date="2019-06" db="EMBL/GenBank/DDBJ databases">
        <authorList>
            <person name="Broberg M."/>
        </authorList>
    </citation>
    <scope>NUCLEOTIDE SEQUENCE [LARGE SCALE GENOMIC DNA]</scope>
</reference>
<evidence type="ECO:0008006" key="4">
    <source>
        <dbReference type="Google" id="ProtNLM"/>
    </source>
</evidence>
<reference evidence="2 3" key="2">
    <citation type="submission" date="2021-10" db="EMBL/GenBank/DDBJ databases">
        <authorList>
            <person name="Piombo E."/>
        </authorList>
    </citation>
    <scope>NUCLEOTIDE SEQUENCE [LARGE SCALE GENOMIC DNA]</scope>
</reference>
<sequence>MNESTPGHKHSSHSISGGAGLKRKRQKSTSSQTSSEPTVCFHVGSESRAASQSSFLAYVWNTGLDSSCVSCGKPFHPGKDVPIRTVGLERNSPLRPSVIDIAQDPISPWDLRIFNRHFSCVKINKVNYIPISHAWHESVAAAQDTRTESINVARIVYQTPVRTLLALAEDSPDCEIWHDYISVPQWRADIQKQLLLAIPEIYNYATKTVVHLDDVKAVHITNQAKISPYNRFIVDFTTIIRSRWFDRMWVALEYIRSKDVIILTEDYKICEPNAGDLCLRLDGLHSKWVKKRGNSDVTQEIWKQNTTLKRMNSWIDMEAWKNEQGMHRTLGWAIGILGHRQCRQSRDYFLALGKMLDFVPTQDPLILVEDRFQYFLSLAKHALLLGDYSPLLFIPPSAEIRDDRAPWLRGYSTAGWEVWDLGRCHRKATYDSIIRNGRVQPTLETVGVIEWFEYFGFEGEARSVVDHILSKTVRAQGHDPKALCEAMDRIFPLDKRKGVNMNWKDTEQDHAQIYDLHKIQDLLEEYGSFLDAEVGQKATVKRLEIVKKITILLKLNKRGSYARESRLDMAAGEAGWFLREYGKAMEGIGQVSCKICGRRSIFRITAWEELKPDAAQVYRIPGLLYDDTVPGGVGIVVQENRILGKTMYATPACACGRLETVELGVVEL</sequence>
<accession>A0A9N9Z738</accession>
<evidence type="ECO:0000256" key="1">
    <source>
        <dbReference type="SAM" id="MobiDB-lite"/>
    </source>
</evidence>
<dbReference type="EMBL" id="CABFOC020000035">
    <property type="protein sequence ID" value="CAH0050247.1"/>
    <property type="molecule type" value="Genomic_DNA"/>
</dbReference>
<feature type="region of interest" description="Disordered" evidence="1">
    <location>
        <begin position="1"/>
        <end position="39"/>
    </location>
</feature>
<protein>
    <recommendedName>
        <fullName evidence="4">Heterokaryon incompatibility domain-containing protein</fullName>
    </recommendedName>
</protein>
<proteinExistence type="predicted"/>
<keyword evidence="3" id="KW-1185">Reference proteome</keyword>
<evidence type="ECO:0000313" key="3">
    <source>
        <dbReference type="Proteomes" id="UP000775872"/>
    </source>
</evidence>
<name>A0A9N9Z738_9HYPO</name>
<comment type="caution">
    <text evidence="2">The sequence shown here is derived from an EMBL/GenBank/DDBJ whole genome shotgun (WGS) entry which is preliminary data.</text>
</comment>